<dbReference type="GO" id="GO:0005774">
    <property type="term" value="C:vacuolar membrane"/>
    <property type="evidence" value="ECO:0007669"/>
    <property type="project" value="UniProtKB-SubCell"/>
</dbReference>
<accession>A0A5N6KZQ3</accession>
<organism evidence="9 10">
    <name type="scientific">Carpinus fangiana</name>
    <dbReference type="NCBI Taxonomy" id="176857"/>
    <lineage>
        <taxon>Eukaryota</taxon>
        <taxon>Viridiplantae</taxon>
        <taxon>Streptophyta</taxon>
        <taxon>Embryophyta</taxon>
        <taxon>Tracheophyta</taxon>
        <taxon>Spermatophyta</taxon>
        <taxon>Magnoliopsida</taxon>
        <taxon>eudicotyledons</taxon>
        <taxon>Gunneridae</taxon>
        <taxon>Pentapetalae</taxon>
        <taxon>rosids</taxon>
        <taxon>fabids</taxon>
        <taxon>Fagales</taxon>
        <taxon>Betulaceae</taxon>
        <taxon>Carpinus</taxon>
    </lineage>
</organism>
<protein>
    <recommendedName>
        <fullName evidence="8">THH1/TOM1/TOM3 domain-containing protein</fullName>
    </recommendedName>
</protein>
<proteinExistence type="inferred from homology"/>
<dbReference type="Proteomes" id="UP000327013">
    <property type="component" value="Unassembled WGS sequence"/>
</dbReference>
<keyword evidence="4 7" id="KW-0812">Transmembrane</keyword>
<comment type="subcellular location">
    <subcellularLocation>
        <location evidence="1">Vacuole membrane</location>
        <topology evidence="1">Multi-pass membrane protein</topology>
    </subcellularLocation>
</comment>
<dbReference type="PANTHER" id="PTHR31142">
    <property type="entry name" value="TOBAMOVIRUS MULTIPLICATION PROTEIN 1-LIKE ISOFORM X1"/>
    <property type="match status" value="1"/>
</dbReference>
<keyword evidence="5 7" id="KW-1133">Transmembrane helix</keyword>
<sequence>MVLFESIAETIGCFPTNLLILNIALASINGFLATIAFSQLIRIHMRNQQNGWTRQKVLHLMIGSSNLGYFVYFVSTLVATCEGWLCWSNVCGFILMAYPKILFLAAFLLLLSFWIDLCHQANDEEDDDGETSIQQALLEKLKRKPRSSNTDGHWRRCSFHGIHVGSRQKFVIMVVVLFFLLMMSFAVIIWIGAGKNPINSAVVARVYEDFLSVAFLSLGGALGCYGLMLFFKLKKVRSEKASSEMWKVAGLAVVSVLCFAASTSVALLTDIPLFYHWHLKKINGVKALVLLILYYFIGSCVPSAFVLWIMRELPPPIKVHKQEQSRAVTFVSVGAAGPQYPQRWATATSSKNQASRASPI</sequence>
<feature type="transmembrane region" description="Helical" evidence="7">
    <location>
        <begin position="170"/>
        <end position="193"/>
    </location>
</feature>
<evidence type="ECO:0000256" key="4">
    <source>
        <dbReference type="ARBA" id="ARBA00022692"/>
    </source>
</evidence>
<evidence type="ECO:0000256" key="5">
    <source>
        <dbReference type="ARBA" id="ARBA00022989"/>
    </source>
</evidence>
<keyword evidence="6 7" id="KW-0472">Membrane</keyword>
<reference evidence="9 10" key="1">
    <citation type="submission" date="2019-06" db="EMBL/GenBank/DDBJ databases">
        <title>A chromosomal-level reference genome of Carpinus fangiana (Coryloideae, Betulaceae).</title>
        <authorList>
            <person name="Yang X."/>
            <person name="Wang Z."/>
            <person name="Zhang L."/>
            <person name="Hao G."/>
            <person name="Liu J."/>
            <person name="Yang Y."/>
        </authorList>
    </citation>
    <scope>NUCLEOTIDE SEQUENCE [LARGE SCALE GENOMIC DNA]</scope>
    <source>
        <strain evidence="9">Cfa_2016G</strain>
        <tissue evidence="9">Leaf</tissue>
    </source>
</reference>
<dbReference type="Pfam" id="PF06454">
    <property type="entry name" value="THH1_TOM1-3_dom"/>
    <property type="match status" value="2"/>
</dbReference>
<evidence type="ECO:0000256" key="6">
    <source>
        <dbReference type="ARBA" id="ARBA00023136"/>
    </source>
</evidence>
<feature type="transmembrane region" description="Helical" evidence="7">
    <location>
        <begin position="92"/>
        <end position="115"/>
    </location>
</feature>
<dbReference type="InterPro" id="IPR040226">
    <property type="entry name" value="THH1/TOM1/TOM3"/>
</dbReference>
<feature type="transmembrane region" description="Helical" evidence="7">
    <location>
        <begin position="245"/>
        <end position="268"/>
    </location>
</feature>
<comment type="caution">
    <text evidence="9">The sequence shown here is derived from an EMBL/GenBank/DDBJ whole genome shotgun (WGS) entry which is preliminary data.</text>
</comment>
<feature type="domain" description="THH1/TOM1/TOM3" evidence="8">
    <location>
        <begin position="167"/>
        <end position="319"/>
    </location>
</feature>
<feature type="transmembrane region" description="Helical" evidence="7">
    <location>
        <begin position="18"/>
        <end position="37"/>
    </location>
</feature>
<dbReference type="PANTHER" id="PTHR31142:SF26">
    <property type="entry name" value="THH1_TOM1_TOM3 DOMAIN-CONTAINING PROTEIN"/>
    <property type="match status" value="1"/>
</dbReference>
<evidence type="ECO:0000259" key="8">
    <source>
        <dbReference type="Pfam" id="PF06454"/>
    </source>
</evidence>
<evidence type="ECO:0000256" key="1">
    <source>
        <dbReference type="ARBA" id="ARBA00004128"/>
    </source>
</evidence>
<feature type="transmembrane region" description="Helical" evidence="7">
    <location>
        <begin position="288"/>
        <end position="310"/>
    </location>
</feature>
<gene>
    <name evidence="9" type="ORF">FH972_024985</name>
</gene>
<dbReference type="AlphaFoldDB" id="A0A5N6KZQ3"/>
<name>A0A5N6KZQ3_9ROSI</name>
<feature type="domain" description="THH1/TOM1/TOM3" evidence="8">
    <location>
        <begin position="22"/>
        <end position="123"/>
    </location>
</feature>
<evidence type="ECO:0000256" key="3">
    <source>
        <dbReference type="ARBA" id="ARBA00022554"/>
    </source>
</evidence>
<dbReference type="EMBL" id="VIBQ01000033">
    <property type="protein sequence ID" value="KAB8424725.1"/>
    <property type="molecule type" value="Genomic_DNA"/>
</dbReference>
<evidence type="ECO:0000256" key="2">
    <source>
        <dbReference type="ARBA" id="ARBA00006779"/>
    </source>
</evidence>
<evidence type="ECO:0000256" key="7">
    <source>
        <dbReference type="SAM" id="Phobius"/>
    </source>
</evidence>
<keyword evidence="10" id="KW-1185">Reference proteome</keyword>
<feature type="transmembrane region" description="Helical" evidence="7">
    <location>
        <begin position="57"/>
        <end position="80"/>
    </location>
</feature>
<dbReference type="OrthoDB" id="747122at2759"/>
<evidence type="ECO:0000313" key="9">
    <source>
        <dbReference type="EMBL" id="KAB8424725.1"/>
    </source>
</evidence>
<feature type="transmembrane region" description="Helical" evidence="7">
    <location>
        <begin position="213"/>
        <end position="233"/>
    </location>
</feature>
<keyword evidence="3" id="KW-0926">Vacuole</keyword>
<comment type="similarity">
    <text evidence="2">Belongs to the plant tobamovirus multiplication TOM1 protein family.</text>
</comment>
<dbReference type="InterPro" id="IPR009457">
    <property type="entry name" value="THH1/TOM1/TOM3_dom"/>
</dbReference>
<evidence type="ECO:0000313" key="10">
    <source>
        <dbReference type="Proteomes" id="UP000327013"/>
    </source>
</evidence>